<reference evidence="2" key="1">
    <citation type="submission" date="2016-06" db="EMBL/GenBank/DDBJ databases">
        <title>Complete genome sequence of Actinoalloteichus fjordicus DSM 46855 (=ADI127-17), type strain of the new species Actinoalloteichus fjordicus.</title>
        <authorList>
            <person name="Ruckert C."/>
            <person name="Nouioui I."/>
            <person name="Willmese J."/>
            <person name="van Wezel G."/>
            <person name="Klenk H.-P."/>
            <person name="Kalinowski J."/>
            <person name="Zotchev S.B."/>
        </authorList>
    </citation>
    <scope>NUCLEOTIDE SEQUENCE [LARGE SCALE GENOMIC DNA]</scope>
    <source>
        <strain evidence="2">ADI127-7</strain>
    </source>
</reference>
<dbReference type="Proteomes" id="UP000185511">
    <property type="component" value="Chromosome"/>
</dbReference>
<keyword evidence="2" id="KW-1185">Reference proteome</keyword>
<proteinExistence type="predicted"/>
<organism evidence="1 2">
    <name type="scientific">Actinoalloteichus fjordicus</name>
    <dbReference type="NCBI Taxonomy" id="1612552"/>
    <lineage>
        <taxon>Bacteria</taxon>
        <taxon>Bacillati</taxon>
        <taxon>Actinomycetota</taxon>
        <taxon>Actinomycetes</taxon>
        <taxon>Pseudonocardiales</taxon>
        <taxon>Pseudonocardiaceae</taxon>
        <taxon>Actinoalloteichus</taxon>
    </lineage>
</organism>
<dbReference type="EMBL" id="CP016076">
    <property type="protein sequence ID" value="APU16061.1"/>
    <property type="molecule type" value="Genomic_DNA"/>
</dbReference>
<sequence>MTLDIAILAGYEQGPFFYTYEGAMENWSAEAAGEHLGLSAGLVRDLTVWDDEWQNTLDLADGRNSGFDTDEEKHEWIERGKALAIRIKQESPLVASVDYQANGYYEDGTCVF</sequence>
<accession>A0AAC9LES7</accession>
<protein>
    <submittedName>
        <fullName evidence="1">Uncharacterized protein</fullName>
    </submittedName>
</protein>
<dbReference type="RefSeq" id="WP_075741679.1">
    <property type="nucleotide sequence ID" value="NZ_CP016076.1"/>
</dbReference>
<gene>
    <name evidence="1" type="ORF">UA74_20180</name>
</gene>
<dbReference type="AlphaFoldDB" id="A0AAC9LES7"/>
<evidence type="ECO:0000313" key="1">
    <source>
        <dbReference type="EMBL" id="APU16061.1"/>
    </source>
</evidence>
<name>A0AAC9LES7_9PSEU</name>
<evidence type="ECO:0000313" key="2">
    <source>
        <dbReference type="Proteomes" id="UP000185511"/>
    </source>
</evidence>
<dbReference type="KEGG" id="acad:UA74_20180"/>